<gene>
    <name evidence="2" type="ORF">FYJ80_07795</name>
</gene>
<dbReference type="Proteomes" id="UP000460549">
    <property type="component" value="Unassembled WGS sequence"/>
</dbReference>
<dbReference type="InterPro" id="IPR000792">
    <property type="entry name" value="Tscrpt_reg_LuxR_C"/>
</dbReference>
<dbReference type="Gene3D" id="1.10.10.10">
    <property type="entry name" value="Winged helix-like DNA-binding domain superfamily/Winged helix DNA-binding domain"/>
    <property type="match status" value="1"/>
</dbReference>
<dbReference type="InterPro" id="IPR036388">
    <property type="entry name" value="WH-like_DNA-bd_sf"/>
</dbReference>
<comment type="caution">
    <text evidence="2">The sequence shown here is derived from an EMBL/GenBank/DDBJ whole genome shotgun (WGS) entry which is preliminary data.</text>
</comment>
<feature type="domain" description="HTH luxR-type" evidence="1">
    <location>
        <begin position="2"/>
        <end position="46"/>
    </location>
</feature>
<evidence type="ECO:0000313" key="2">
    <source>
        <dbReference type="EMBL" id="MSU06677.1"/>
    </source>
</evidence>
<dbReference type="SUPFAM" id="SSF46894">
    <property type="entry name" value="C-terminal effector domain of the bipartite response regulators"/>
    <property type="match status" value="1"/>
</dbReference>
<protein>
    <recommendedName>
        <fullName evidence="1">HTH luxR-type domain-containing protein</fullName>
    </recommendedName>
</protein>
<accession>A0A7X2PDC7</accession>
<evidence type="ECO:0000313" key="3">
    <source>
        <dbReference type="Proteomes" id="UP000460549"/>
    </source>
</evidence>
<dbReference type="GO" id="GO:0003677">
    <property type="term" value="F:DNA binding"/>
    <property type="evidence" value="ECO:0007669"/>
    <property type="project" value="InterPro"/>
</dbReference>
<evidence type="ECO:0000259" key="1">
    <source>
        <dbReference type="Pfam" id="PF00196"/>
    </source>
</evidence>
<organism evidence="2 3">
    <name type="scientific">Bullifex porci</name>
    <dbReference type="NCBI Taxonomy" id="2606638"/>
    <lineage>
        <taxon>Bacteria</taxon>
        <taxon>Pseudomonadati</taxon>
        <taxon>Spirochaetota</taxon>
        <taxon>Spirochaetia</taxon>
        <taxon>Spirochaetales</taxon>
        <taxon>Spirochaetaceae</taxon>
        <taxon>Bullifex</taxon>
    </lineage>
</organism>
<sequence length="62" mass="7215">MIIRMVESGYLRESLTEKLFISENTLKEHLCNIYRKLGINKFEELLQFTIDNSSLYSQGEAG</sequence>
<name>A0A7X2PDC7_9SPIO</name>
<dbReference type="InterPro" id="IPR016032">
    <property type="entry name" value="Sig_transdc_resp-reg_C-effctor"/>
</dbReference>
<dbReference type="Pfam" id="PF00196">
    <property type="entry name" value="GerE"/>
    <property type="match status" value="1"/>
</dbReference>
<dbReference type="AlphaFoldDB" id="A0A7X2PDC7"/>
<proteinExistence type="predicted"/>
<keyword evidence="3" id="KW-1185">Reference proteome</keyword>
<reference evidence="2 3" key="1">
    <citation type="submission" date="2019-08" db="EMBL/GenBank/DDBJ databases">
        <title>In-depth cultivation of the pig gut microbiome towards novel bacterial diversity and tailored functional studies.</title>
        <authorList>
            <person name="Wylensek D."/>
            <person name="Hitch T.C.A."/>
            <person name="Clavel T."/>
        </authorList>
    </citation>
    <scope>NUCLEOTIDE SEQUENCE [LARGE SCALE GENOMIC DNA]</scope>
    <source>
        <strain evidence="2 3">NM-380-WT-3C1</strain>
    </source>
</reference>
<dbReference type="GO" id="GO:0006355">
    <property type="term" value="P:regulation of DNA-templated transcription"/>
    <property type="evidence" value="ECO:0007669"/>
    <property type="project" value="InterPro"/>
</dbReference>
<dbReference type="EMBL" id="VUNN01000015">
    <property type="protein sequence ID" value="MSU06677.1"/>
    <property type="molecule type" value="Genomic_DNA"/>
</dbReference>